<gene>
    <name evidence="2" type="ORF">LVIROSA_LOCUS23408</name>
</gene>
<evidence type="ECO:0000313" key="2">
    <source>
        <dbReference type="EMBL" id="CAH1437064.1"/>
    </source>
</evidence>
<feature type="compositionally biased region" description="Acidic residues" evidence="1">
    <location>
        <begin position="89"/>
        <end position="130"/>
    </location>
</feature>
<dbReference type="EMBL" id="CAKMRJ010004445">
    <property type="protein sequence ID" value="CAH1437064.1"/>
    <property type="molecule type" value="Genomic_DNA"/>
</dbReference>
<proteinExistence type="predicted"/>
<name>A0AAU9NH25_9ASTR</name>
<dbReference type="AlphaFoldDB" id="A0AAU9NH25"/>
<sequence>MNVPLKESANQAQGEDGVYDFSMSLVPFEPNKQDVVNEFKDDSYFPAPKETNTMQEITVDINCQNHREILDDFEHFSSDGYQNMGEFEREVEVEEERDEEDEQGHADDSEEHTEEDDDSEYIVDPEAILDDWDVDMREFNSCVDERAVGGSSQGGVGRSSKDVVGGTSQGSVGGSSEDVMGGLRAKKMDKGKKSSSRT</sequence>
<evidence type="ECO:0000313" key="3">
    <source>
        <dbReference type="Proteomes" id="UP001157418"/>
    </source>
</evidence>
<accession>A0AAU9NH25</accession>
<dbReference type="Proteomes" id="UP001157418">
    <property type="component" value="Unassembled WGS sequence"/>
</dbReference>
<feature type="region of interest" description="Disordered" evidence="1">
    <location>
        <begin position="145"/>
        <end position="198"/>
    </location>
</feature>
<evidence type="ECO:0000256" key="1">
    <source>
        <dbReference type="SAM" id="MobiDB-lite"/>
    </source>
</evidence>
<reference evidence="2 3" key="1">
    <citation type="submission" date="2022-01" db="EMBL/GenBank/DDBJ databases">
        <authorList>
            <person name="Xiong W."/>
            <person name="Schranz E."/>
        </authorList>
    </citation>
    <scope>NUCLEOTIDE SEQUENCE [LARGE SCALE GENOMIC DNA]</scope>
</reference>
<organism evidence="2 3">
    <name type="scientific">Lactuca virosa</name>
    <dbReference type="NCBI Taxonomy" id="75947"/>
    <lineage>
        <taxon>Eukaryota</taxon>
        <taxon>Viridiplantae</taxon>
        <taxon>Streptophyta</taxon>
        <taxon>Embryophyta</taxon>
        <taxon>Tracheophyta</taxon>
        <taxon>Spermatophyta</taxon>
        <taxon>Magnoliopsida</taxon>
        <taxon>eudicotyledons</taxon>
        <taxon>Gunneridae</taxon>
        <taxon>Pentapetalae</taxon>
        <taxon>asterids</taxon>
        <taxon>campanulids</taxon>
        <taxon>Asterales</taxon>
        <taxon>Asteraceae</taxon>
        <taxon>Cichorioideae</taxon>
        <taxon>Cichorieae</taxon>
        <taxon>Lactucinae</taxon>
        <taxon>Lactuca</taxon>
    </lineage>
</organism>
<keyword evidence="3" id="KW-1185">Reference proteome</keyword>
<protein>
    <submittedName>
        <fullName evidence="2">Uncharacterized protein</fullName>
    </submittedName>
</protein>
<feature type="region of interest" description="Disordered" evidence="1">
    <location>
        <begin position="77"/>
        <end position="130"/>
    </location>
</feature>
<comment type="caution">
    <text evidence="2">The sequence shown here is derived from an EMBL/GenBank/DDBJ whole genome shotgun (WGS) entry which is preliminary data.</text>
</comment>